<evidence type="ECO:0000313" key="2">
    <source>
        <dbReference type="Proteomes" id="UP001229346"/>
    </source>
</evidence>
<comment type="caution">
    <text evidence="1">The sequence shown here is derived from an EMBL/GenBank/DDBJ whole genome shotgun (WGS) entry which is preliminary data.</text>
</comment>
<evidence type="ECO:0000313" key="1">
    <source>
        <dbReference type="EMBL" id="MDQ0112908.1"/>
    </source>
</evidence>
<reference evidence="1 2" key="1">
    <citation type="submission" date="2023-07" db="EMBL/GenBank/DDBJ databases">
        <title>Sorghum-associated microbial communities from plants grown in Nebraska, USA.</title>
        <authorList>
            <person name="Schachtman D."/>
        </authorList>
    </citation>
    <scope>NUCLEOTIDE SEQUENCE [LARGE SCALE GENOMIC DNA]</scope>
    <source>
        <strain evidence="1 2">CC482</strain>
    </source>
</reference>
<keyword evidence="1" id="KW-0436">Ligase</keyword>
<dbReference type="InterPro" id="IPR050580">
    <property type="entry name" value="2H_phosphoesterase_YjcG-like"/>
</dbReference>
<organism evidence="1 2">
    <name type="scientific">Paenibacillus harenae</name>
    <dbReference type="NCBI Taxonomy" id="306543"/>
    <lineage>
        <taxon>Bacteria</taxon>
        <taxon>Bacillati</taxon>
        <taxon>Bacillota</taxon>
        <taxon>Bacilli</taxon>
        <taxon>Bacillales</taxon>
        <taxon>Paenibacillaceae</taxon>
        <taxon>Paenibacillus</taxon>
    </lineage>
</organism>
<proteinExistence type="predicted"/>
<accession>A0ABT9U012</accession>
<gene>
    <name evidence="1" type="ORF">J2T15_002343</name>
</gene>
<dbReference type="RefSeq" id="WP_307203840.1">
    <property type="nucleotide sequence ID" value="NZ_JAUSSU010000004.1"/>
</dbReference>
<dbReference type="SUPFAM" id="SSF55144">
    <property type="entry name" value="LigT-like"/>
    <property type="match status" value="1"/>
</dbReference>
<dbReference type="GO" id="GO:0016874">
    <property type="term" value="F:ligase activity"/>
    <property type="evidence" value="ECO:0007669"/>
    <property type="project" value="UniProtKB-KW"/>
</dbReference>
<dbReference type="Pfam" id="PF13563">
    <property type="entry name" value="2_5_RNA_ligase2"/>
    <property type="match status" value="1"/>
</dbReference>
<protein>
    <submittedName>
        <fullName evidence="1">2'-5' RNA ligase</fullName>
    </submittedName>
</protein>
<name>A0ABT9U012_PAEHA</name>
<dbReference type="Gene3D" id="3.90.1140.10">
    <property type="entry name" value="Cyclic phosphodiesterase"/>
    <property type="match status" value="1"/>
</dbReference>
<dbReference type="PANTHER" id="PTHR40037:SF1">
    <property type="entry name" value="PHOSPHOESTERASE SAOUHSC_00951-RELATED"/>
    <property type="match status" value="1"/>
</dbReference>
<dbReference type="NCBIfam" id="NF010223">
    <property type="entry name" value="PRK13679.1"/>
    <property type="match status" value="1"/>
</dbReference>
<dbReference type="InterPro" id="IPR009097">
    <property type="entry name" value="Cyclic_Pdiesterase"/>
</dbReference>
<dbReference type="PANTHER" id="PTHR40037">
    <property type="entry name" value="PHOSPHOESTERASE YJCG-RELATED"/>
    <property type="match status" value="1"/>
</dbReference>
<dbReference type="EMBL" id="JAUSSU010000004">
    <property type="protein sequence ID" value="MDQ0112908.1"/>
    <property type="molecule type" value="Genomic_DNA"/>
</dbReference>
<keyword evidence="2" id="KW-1185">Reference proteome</keyword>
<dbReference type="Proteomes" id="UP001229346">
    <property type="component" value="Unassembled WGS sequence"/>
</dbReference>
<sequence>MKYGIAVFPDKKVQEAADRLRTRHDPHHALIPAHMTVREAEPWAEEKLSAAITHLEAVSNALSPFTITFNRVSSFFPVSHVLYMALEDPSPMVRLHQSICTGPLALEAQRYVYTPHVTLAQQLTADEIYDLYSNWRLNKVNLTTTIDRIILLQQSEKGTWKEHRTFELKKP</sequence>